<dbReference type="AlphaFoldDB" id="A0A6V7P425"/>
<dbReference type="GO" id="GO:0016616">
    <property type="term" value="F:oxidoreductase activity, acting on the CH-OH group of donors, NAD or NADP as acceptor"/>
    <property type="evidence" value="ECO:0007669"/>
    <property type="project" value="TreeGrafter"/>
</dbReference>
<reference evidence="3" key="1">
    <citation type="submission" date="2020-07" db="EMBL/GenBank/DDBJ databases">
        <authorList>
            <person name="Lin J."/>
        </authorList>
    </citation>
    <scope>NUCLEOTIDE SEQUENCE</scope>
</reference>
<feature type="domain" description="NAD-dependent epimerase/dehydratase" evidence="2">
    <location>
        <begin position="93"/>
        <end position="163"/>
    </location>
</feature>
<dbReference type="FunFam" id="3.40.50.720:FF:000085">
    <property type="entry name" value="Dihydroflavonol reductase"/>
    <property type="match status" value="1"/>
</dbReference>
<dbReference type="PANTHER" id="PTHR10366">
    <property type="entry name" value="NAD DEPENDENT EPIMERASE/DEHYDRATASE"/>
    <property type="match status" value="1"/>
</dbReference>
<dbReference type="InterPro" id="IPR050425">
    <property type="entry name" value="NAD(P)_dehydrat-like"/>
</dbReference>
<dbReference type="InterPro" id="IPR001509">
    <property type="entry name" value="Epimerase_deHydtase"/>
</dbReference>
<dbReference type="Pfam" id="PF01370">
    <property type="entry name" value="Epimerase"/>
    <property type="match status" value="2"/>
</dbReference>
<evidence type="ECO:0000256" key="1">
    <source>
        <dbReference type="ARBA" id="ARBA00023002"/>
    </source>
</evidence>
<accession>A0A6V7P425</accession>
<evidence type="ECO:0000259" key="2">
    <source>
        <dbReference type="Pfam" id="PF01370"/>
    </source>
</evidence>
<name>A0A6V7P425_ANACO</name>
<dbReference type="SUPFAM" id="SSF51735">
    <property type="entry name" value="NAD(P)-binding Rossmann-fold domains"/>
    <property type="match status" value="1"/>
</dbReference>
<sequence length="418" mass="47154">MVRTSLGRIVEIMQVSSTADGIIWTEENKVIFKGLNADPLMAVGRINALARRWEVVSDLVYSRIYESSLISIQSFASVRLDRMEKFSATKGKVCVTGAAGFVASWLIRRLLESGYYVTGTKLAHLWELKGARERLRLVKADLMEDGSFDNAVMGCEGVFHTASPLILGYGTTKHITRIFPVSLDVQIFSWQVEILDPAITGTLNLLRSCKKNPFLKRVVLTSSSSTVRTRDDIDPNLPLDETSWSSVELCERLQLWYALAKMLAEKAAWEFARENNMDLVTVLPSFVVGPSLPRQLCFTASHVLGLLKGEAERFSWYGRMGYVHIDDVARCHILVYETGSARGRYLCSSTVLDNHELAALLAKRYPFFPIPARFEAHYGKQDYKFDTSKLQDMGFKFKGIEEMFDDCIQSLYTQGHLP</sequence>
<dbReference type="Gene3D" id="3.40.50.720">
    <property type="entry name" value="NAD(P)-binding Rossmann-like Domain"/>
    <property type="match status" value="1"/>
</dbReference>
<gene>
    <name evidence="3" type="ORF">CB5_LOCUS8607</name>
</gene>
<dbReference type="PANTHER" id="PTHR10366:SF821">
    <property type="entry name" value="TETRAKETIDE ALPHA-PYRONE REDUCTASE 1"/>
    <property type="match status" value="1"/>
</dbReference>
<organism evidence="3">
    <name type="scientific">Ananas comosus var. bracteatus</name>
    <name type="common">red pineapple</name>
    <dbReference type="NCBI Taxonomy" id="296719"/>
    <lineage>
        <taxon>Eukaryota</taxon>
        <taxon>Viridiplantae</taxon>
        <taxon>Streptophyta</taxon>
        <taxon>Embryophyta</taxon>
        <taxon>Tracheophyta</taxon>
        <taxon>Spermatophyta</taxon>
        <taxon>Magnoliopsida</taxon>
        <taxon>Liliopsida</taxon>
        <taxon>Poales</taxon>
        <taxon>Bromeliaceae</taxon>
        <taxon>Bromelioideae</taxon>
        <taxon>Ananas</taxon>
    </lineage>
</organism>
<proteinExistence type="predicted"/>
<dbReference type="CDD" id="cd08958">
    <property type="entry name" value="FR_SDR_e"/>
    <property type="match status" value="1"/>
</dbReference>
<feature type="domain" description="NAD-dependent epimerase/dehydratase" evidence="2">
    <location>
        <begin position="194"/>
        <end position="339"/>
    </location>
</feature>
<evidence type="ECO:0000313" key="3">
    <source>
        <dbReference type="EMBL" id="CAD1825396.1"/>
    </source>
</evidence>
<protein>
    <recommendedName>
        <fullName evidence="2">NAD-dependent epimerase/dehydratase domain-containing protein</fullName>
    </recommendedName>
</protein>
<keyword evidence="1" id="KW-0560">Oxidoreductase</keyword>
<dbReference type="InterPro" id="IPR036291">
    <property type="entry name" value="NAD(P)-bd_dom_sf"/>
</dbReference>
<dbReference type="EMBL" id="LR862145">
    <property type="protein sequence ID" value="CAD1825396.1"/>
    <property type="molecule type" value="Genomic_DNA"/>
</dbReference>